<accession>A0A5P1EWP5</accession>
<feature type="region of interest" description="Disordered" evidence="1">
    <location>
        <begin position="1"/>
        <end position="22"/>
    </location>
</feature>
<dbReference type="Gramene" id="ONK70466">
    <property type="protein sequence ID" value="ONK70466"/>
    <property type="gene ID" value="A4U43_C05F34010"/>
</dbReference>
<dbReference type="AlphaFoldDB" id="A0A5P1EWP5"/>
<reference evidence="3" key="1">
    <citation type="journal article" date="2017" name="Nat. Commun.">
        <title>The asparagus genome sheds light on the origin and evolution of a young Y chromosome.</title>
        <authorList>
            <person name="Harkess A."/>
            <person name="Zhou J."/>
            <person name="Xu C."/>
            <person name="Bowers J.E."/>
            <person name="Van der Hulst R."/>
            <person name="Ayyampalayam S."/>
            <person name="Mercati F."/>
            <person name="Riccardi P."/>
            <person name="McKain M.R."/>
            <person name="Kakrana A."/>
            <person name="Tang H."/>
            <person name="Ray J."/>
            <person name="Groenendijk J."/>
            <person name="Arikit S."/>
            <person name="Mathioni S.M."/>
            <person name="Nakano M."/>
            <person name="Shan H."/>
            <person name="Telgmann-Rauber A."/>
            <person name="Kanno A."/>
            <person name="Yue Z."/>
            <person name="Chen H."/>
            <person name="Li W."/>
            <person name="Chen Y."/>
            <person name="Xu X."/>
            <person name="Zhang Y."/>
            <person name="Luo S."/>
            <person name="Chen H."/>
            <person name="Gao J."/>
            <person name="Mao Z."/>
            <person name="Pires J.C."/>
            <person name="Luo M."/>
            <person name="Kudrna D."/>
            <person name="Wing R.A."/>
            <person name="Meyers B.C."/>
            <person name="Yi K."/>
            <person name="Kong H."/>
            <person name="Lavrijsen P."/>
            <person name="Sunseri F."/>
            <person name="Falavigna A."/>
            <person name="Ye Y."/>
            <person name="Leebens-Mack J.H."/>
            <person name="Chen G."/>
        </authorList>
    </citation>
    <scope>NUCLEOTIDE SEQUENCE [LARGE SCALE GENOMIC DNA]</scope>
    <source>
        <strain evidence="3">cv. DH0086</strain>
    </source>
</reference>
<evidence type="ECO:0000313" key="3">
    <source>
        <dbReference type="Proteomes" id="UP000243459"/>
    </source>
</evidence>
<evidence type="ECO:0000313" key="2">
    <source>
        <dbReference type="EMBL" id="ONK70466.1"/>
    </source>
</evidence>
<protein>
    <submittedName>
        <fullName evidence="2">Uncharacterized protein</fullName>
    </submittedName>
</protein>
<keyword evidence="3" id="KW-1185">Reference proteome</keyword>
<dbReference type="OMA" id="FPPSAYC"/>
<proteinExistence type="predicted"/>
<organism evidence="2 3">
    <name type="scientific">Asparagus officinalis</name>
    <name type="common">Garden asparagus</name>
    <dbReference type="NCBI Taxonomy" id="4686"/>
    <lineage>
        <taxon>Eukaryota</taxon>
        <taxon>Viridiplantae</taxon>
        <taxon>Streptophyta</taxon>
        <taxon>Embryophyta</taxon>
        <taxon>Tracheophyta</taxon>
        <taxon>Spermatophyta</taxon>
        <taxon>Magnoliopsida</taxon>
        <taxon>Liliopsida</taxon>
        <taxon>Asparagales</taxon>
        <taxon>Asparagaceae</taxon>
        <taxon>Asparagoideae</taxon>
        <taxon>Asparagus</taxon>
    </lineage>
</organism>
<name>A0A5P1EWP5_ASPOF</name>
<feature type="region of interest" description="Disordered" evidence="1">
    <location>
        <begin position="62"/>
        <end position="141"/>
    </location>
</feature>
<feature type="compositionally biased region" description="Low complexity" evidence="1">
    <location>
        <begin position="10"/>
        <end position="19"/>
    </location>
</feature>
<dbReference type="EMBL" id="CM007385">
    <property type="protein sequence ID" value="ONK70466.1"/>
    <property type="molecule type" value="Genomic_DNA"/>
</dbReference>
<gene>
    <name evidence="2" type="ORF">A4U43_C05F34010</name>
</gene>
<evidence type="ECO:0000256" key="1">
    <source>
        <dbReference type="SAM" id="MobiDB-lite"/>
    </source>
</evidence>
<dbReference type="Proteomes" id="UP000243459">
    <property type="component" value="Chromosome 5"/>
</dbReference>
<sequence>MLQNSINLTLSPSDALPSALPSPPLPPTCRLHLPLRPPPLLPPPAASLLLTLFIVAASTSSSSASAGDFPDPAFESPPPALRRSPTATPPPSHRRTSDPSASSSGAPRLVYARPPLAQVPSPIEAHSPPPPQPRISSQERARCSPPAALPFVVFPPSAYCDAGAEWLVYGELPINGRPAEALFGPLSSAFEASL</sequence>